<dbReference type="AlphaFoldDB" id="A0A7R8WRR6"/>
<dbReference type="EMBL" id="OB667663">
    <property type="protein sequence ID" value="CAD7234063.1"/>
    <property type="molecule type" value="Genomic_DNA"/>
</dbReference>
<evidence type="ECO:0000313" key="1">
    <source>
        <dbReference type="EMBL" id="CAD7234063.1"/>
    </source>
</evidence>
<dbReference type="InterPro" id="IPR000159">
    <property type="entry name" value="RA_dom"/>
</dbReference>
<sequence>QVPVEAVLGVHTRRKDPPRSAIQEDFSSCDLRSGRDDDGGTGSSYPGKSGDKREDRDEEVIKVFDGNISLRRRMFRTICVSRSAPLSEVIDSALKAFQIRRDRKYFFLSDAYSAEEDELKWEKPVHTLTKQEGKRPAVFLRFK</sequence>
<dbReference type="InterPro" id="IPR000299">
    <property type="entry name" value="FERM_domain"/>
</dbReference>
<dbReference type="Pfam" id="PF00788">
    <property type="entry name" value="RA"/>
    <property type="match status" value="1"/>
</dbReference>
<dbReference type="PROSITE" id="PS50057">
    <property type="entry name" value="FERM_3"/>
    <property type="match status" value="1"/>
</dbReference>
<feature type="non-terminal residue" evidence="1">
    <location>
        <position position="1"/>
    </location>
</feature>
<dbReference type="SUPFAM" id="SSF54236">
    <property type="entry name" value="Ubiquitin-like"/>
    <property type="match status" value="1"/>
</dbReference>
<proteinExistence type="predicted"/>
<organism evidence="1">
    <name type="scientific">Cyprideis torosa</name>
    <dbReference type="NCBI Taxonomy" id="163714"/>
    <lineage>
        <taxon>Eukaryota</taxon>
        <taxon>Metazoa</taxon>
        <taxon>Ecdysozoa</taxon>
        <taxon>Arthropoda</taxon>
        <taxon>Crustacea</taxon>
        <taxon>Oligostraca</taxon>
        <taxon>Ostracoda</taxon>
        <taxon>Podocopa</taxon>
        <taxon>Podocopida</taxon>
        <taxon>Cytherocopina</taxon>
        <taxon>Cytheroidea</taxon>
        <taxon>Cytherideidae</taxon>
        <taxon>Cyprideis</taxon>
    </lineage>
</organism>
<dbReference type="GO" id="GO:0007165">
    <property type="term" value="P:signal transduction"/>
    <property type="evidence" value="ECO:0007669"/>
    <property type="project" value="InterPro"/>
</dbReference>
<dbReference type="CDD" id="cd17111">
    <property type="entry name" value="RA1_DAGK-theta"/>
    <property type="match status" value="1"/>
</dbReference>
<reference evidence="1" key="1">
    <citation type="submission" date="2020-11" db="EMBL/GenBank/DDBJ databases">
        <authorList>
            <person name="Tran Van P."/>
        </authorList>
    </citation>
    <scope>NUCLEOTIDE SEQUENCE</scope>
</reference>
<gene>
    <name evidence="1" type="ORF">CTOB1V02_LOCUS11881</name>
</gene>
<dbReference type="InterPro" id="IPR029071">
    <property type="entry name" value="Ubiquitin-like_domsf"/>
</dbReference>
<dbReference type="OrthoDB" id="242257at2759"/>
<name>A0A7R8WRR6_9CRUS</name>
<protein>
    <submittedName>
        <fullName evidence="1">Uncharacterized protein</fullName>
    </submittedName>
</protein>
<accession>A0A7R8WRR6</accession>